<dbReference type="PANTHER" id="PTHR10457">
    <property type="entry name" value="MEVALONATE KINASE/GALACTOKINASE"/>
    <property type="match status" value="1"/>
</dbReference>
<sequence length="381" mass="41330">MLDNITQTFQSHFSTTPLIAFAPGRINLIGEHTDYQEGFVFPAAVEKGIWVAIQTNDLDVCQLYSLDFDQEFKFELDAFSPKKGHWATYVMGMVALLKQAGYSISGFDMVIGGNIPVGSGLSSSAALSVAIGTAISGLFDFKISKKSIALYAQKSEHLFAGVKCGIMDPYASAFGKKDRALLLDCRSNTHVEIPVELGDYSLILVNSKVKHSLADSAYNQRREACEESVRILQESFPGIVTLRDIPDTELGKIGSILPAALFPKAKHVITECGRVHDAAKALKTGDLTGFGILLKASHQSLSNDFEVSCTELDFLAEKSWDLKGVLGSRMMGGGFGGCTINLVKNSELDSFKSQIGDSYLDKFGIKTEFIPVRISDGAQLV</sequence>
<dbReference type="InterPro" id="IPR019741">
    <property type="entry name" value="Galactokinase_CS"/>
</dbReference>
<evidence type="ECO:0000256" key="7">
    <source>
        <dbReference type="ARBA" id="ARBA00022840"/>
    </source>
</evidence>
<gene>
    <name evidence="11" type="primary">galK</name>
    <name evidence="16" type="ORF">SAMN03080598_03562</name>
</gene>
<keyword evidence="2 11" id="KW-0963">Cytoplasm</keyword>
<dbReference type="Proteomes" id="UP000236736">
    <property type="component" value="Unassembled WGS sequence"/>
</dbReference>
<dbReference type="PROSITE" id="PS00627">
    <property type="entry name" value="GHMP_KINASES_ATP"/>
    <property type="match status" value="1"/>
</dbReference>
<evidence type="ECO:0000259" key="14">
    <source>
        <dbReference type="Pfam" id="PF08544"/>
    </source>
</evidence>
<feature type="binding site" evidence="11">
    <location>
        <position position="65"/>
    </location>
    <ligand>
        <name>ATP</name>
        <dbReference type="ChEBI" id="CHEBI:30616"/>
    </ligand>
</feature>
<dbReference type="NCBIfam" id="NF003705">
    <property type="entry name" value="PRK05322.1"/>
    <property type="match status" value="1"/>
</dbReference>
<dbReference type="FunFam" id="3.30.70.890:FF:000001">
    <property type="entry name" value="Galactokinase"/>
    <property type="match status" value="1"/>
</dbReference>
<dbReference type="GO" id="GO:0006012">
    <property type="term" value="P:galactose metabolic process"/>
    <property type="evidence" value="ECO:0007669"/>
    <property type="project" value="UniProtKB-UniRule"/>
</dbReference>
<evidence type="ECO:0000256" key="8">
    <source>
        <dbReference type="ARBA" id="ARBA00022842"/>
    </source>
</evidence>
<dbReference type="PIRSF" id="PIRSF000530">
    <property type="entry name" value="Galactokinase"/>
    <property type="match status" value="1"/>
</dbReference>
<dbReference type="GO" id="GO:0004335">
    <property type="term" value="F:galactokinase activity"/>
    <property type="evidence" value="ECO:0007669"/>
    <property type="project" value="UniProtKB-UniRule"/>
</dbReference>
<dbReference type="InterPro" id="IPR000705">
    <property type="entry name" value="Galactokinase"/>
</dbReference>
<evidence type="ECO:0000259" key="13">
    <source>
        <dbReference type="Pfam" id="PF00288"/>
    </source>
</evidence>
<organism evidence="16 17">
    <name type="scientific">Algoriphagus boritolerans DSM 17298 = JCM 18970</name>
    <dbReference type="NCBI Taxonomy" id="1120964"/>
    <lineage>
        <taxon>Bacteria</taxon>
        <taxon>Pseudomonadati</taxon>
        <taxon>Bacteroidota</taxon>
        <taxon>Cytophagia</taxon>
        <taxon>Cytophagales</taxon>
        <taxon>Cyclobacteriaceae</taxon>
        <taxon>Algoriphagus</taxon>
    </lineage>
</organism>
<keyword evidence="4 11" id="KW-0479">Metal-binding</keyword>
<comment type="subcellular location">
    <subcellularLocation>
        <location evidence="11">Cytoplasm</location>
    </subcellularLocation>
</comment>
<feature type="domain" description="GHMP kinase C-terminal" evidence="14">
    <location>
        <begin position="278"/>
        <end position="355"/>
    </location>
</feature>
<feature type="binding site" evidence="11">
    <location>
        <position position="218"/>
    </location>
    <ligand>
        <name>substrate</name>
    </ligand>
</feature>
<dbReference type="PROSITE" id="PS00106">
    <property type="entry name" value="GALACTOKINASE"/>
    <property type="match status" value="1"/>
</dbReference>
<evidence type="ECO:0000256" key="11">
    <source>
        <dbReference type="HAMAP-Rule" id="MF_00246"/>
    </source>
</evidence>
<dbReference type="InterPro" id="IPR019539">
    <property type="entry name" value="GalKase_N"/>
</dbReference>
<evidence type="ECO:0000259" key="15">
    <source>
        <dbReference type="Pfam" id="PF10509"/>
    </source>
</evidence>
<keyword evidence="10 11" id="KW-0119">Carbohydrate metabolism</keyword>
<dbReference type="OrthoDB" id="250531at2"/>
<keyword evidence="8 11" id="KW-0460">Magnesium</keyword>
<comment type="similarity">
    <text evidence="1 11">Belongs to the GHMP kinase family. GalK subfamily.</text>
</comment>
<keyword evidence="3 11" id="KW-0808">Transferase</keyword>
<dbReference type="STRING" id="1120964.GCA_001313265_05645"/>
<feature type="binding site" evidence="11">
    <location>
        <position position="156"/>
    </location>
    <ligand>
        <name>Mg(2+)</name>
        <dbReference type="ChEBI" id="CHEBI:18420"/>
    </ligand>
</feature>
<name>A0A1H5ZKK7_9BACT</name>
<dbReference type="AlphaFoldDB" id="A0A1H5ZKK7"/>
<dbReference type="InterPro" id="IPR013750">
    <property type="entry name" value="GHMP_kinase_C_dom"/>
</dbReference>
<dbReference type="Pfam" id="PF00288">
    <property type="entry name" value="GHMP_kinases_N"/>
    <property type="match status" value="1"/>
</dbReference>
<dbReference type="GO" id="GO:0005524">
    <property type="term" value="F:ATP binding"/>
    <property type="evidence" value="ECO:0007669"/>
    <property type="project" value="UniProtKB-UniRule"/>
</dbReference>
<dbReference type="InterPro" id="IPR006204">
    <property type="entry name" value="GHMP_kinase_N_dom"/>
</dbReference>
<dbReference type="PRINTS" id="PR00959">
    <property type="entry name" value="MEVGALKINASE"/>
</dbReference>
<keyword evidence="7 11" id="KW-0067">ATP-binding</keyword>
<evidence type="ECO:0000256" key="5">
    <source>
        <dbReference type="ARBA" id="ARBA00022741"/>
    </source>
</evidence>
<dbReference type="FunFam" id="3.30.230.10:FF:000017">
    <property type="entry name" value="Galactokinase"/>
    <property type="match status" value="1"/>
</dbReference>
<dbReference type="GO" id="GO:0005829">
    <property type="term" value="C:cytosol"/>
    <property type="evidence" value="ECO:0007669"/>
    <property type="project" value="TreeGrafter"/>
</dbReference>
<dbReference type="SUPFAM" id="SSF54211">
    <property type="entry name" value="Ribosomal protein S5 domain 2-like"/>
    <property type="match status" value="1"/>
</dbReference>
<dbReference type="UniPathway" id="UPA00214"/>
<comment type="catalytic activity">
    <reaction evidence="11">
        <text>alpha-D-galactose + ATP = alpha-D-galactose 1-phosphate + ADP + H(+)</text>
        <dbReference type="Rhea" id="RHEA:13553"/>
        <dbReference type="ChEBI" id="CHEBI:15378"/>
        <dbReference type="ChEBI" id="CHEBI:28061"/>
        <dbReference type="ChEBI" id="CHEBI:30616"/>
        <dbReference type="ChEBI" id="CHEBI:58336"/>
        <dbReference type="ChEBI" id="CHEBI:456216"/>
        <dbReference type="EC" id="2.7.1.6"/>
    </reaction>
</comment>
<dbReference type="SUPFAM" id="SSF55060">
    <property type="entry name" value="GHMP Kinase, C-terminal domain"/>
    <property type="match status" value="1"/>
</dbReference>
<dbReference type="HAMAP" id="MF_00246">
    <property type="entry name" value="Galactokinase"/>
    <property type="match status" value="1"/>
</dbReference>
<dbReference type="InterPro" id="IPR020568">
    <property type="entry name" value="Ribosomal_Su5_D2-typ_SF"/>
</dbReference>
<keyword evidence="17" id="KW-1185">Reference proteome</keyword>
<evidence type="ECO:0000313" key="17">
    <source>
        <dbReference type="Proteomes" id="UP000236736"/>
    </source>
</evidence>
<feature type="binding site" evidence="11">
    <location>
        <position position="124"/>
    </location>
    <ligand>
        <name>Mg(2+)</name>
        <dbReference type="ChEBI" id="CHEBI:18420"/>
    </ligand>
</feature>
<evidence type="ECO:0000256" key="6">
    <source>
        <dbReference type="ARBA" id="ARBA00022777"/>
    </source>
</evidence>
<dbReference type="InterPro" id="IPR014721">
    <property type="entry name" value="Ribsml_uS5_D2-typ_fold_subgr"/>
</dbReference>
<dbReference type="EMBL" id="FNVR01000028">
    <property type="protein sequence ID" value="SEG36640.1"/>
    <property type="molecule type" value="Genomic_DNA"/>
</dbReference>
<evidence type="ECO:0000256" key="1">
    <source>
        <dbReference type="ARBA" id="ARBA00006566"/>
    </source>
</evidence>
<dbReference type="Gene3D" id="3.30.230.10">
    <property type="match status" value="1"/>
</dbReference>
<dbReference type="NCBIfam" id="TIGR00131">
    <property type="entry name" value="gal_kin"/>
    <property type="match status" value="1"/>
</dbReference>
<dbReference type="InterPro" id="IPR006206">
    <property type="entry name" value="Mevalonate/galactokinase"/>
</dbReference>
<keyword evidence="9 11" id="KW-0299">Galactose metabolism</keyword>
<dbReference type="Pfam" id="PF10509">
    <property type="entry name" value="GalKase_gal_bdg"/>
    <property type="match status" value="1"/>
</dbReference>
<keyword evidence="5 11" id="KW-0547">Nucleotide-binding</keyword>
<accession>A0A1H5ZKK7</accession>
<dbReference type="PRINTS" id="PR00473">
    <property type="entry name" value="GALCTOKINASE"/>
</dbReference>
<evidence type="ECO:0000313" key="16">
    <source>
        <dbReference type="EMBL" id="SEG36640.1"/>
    </source>
</evidence>
<feature type="binding site" evidence="11">
    <location>
        <begin position="31"/>
        <end position="34"/>
    </location>
    <ligand>
        <name>substrate</name>
    </ligand>
</feature>
<evidence type="ECO:0000256" key="2">
    <source>
        <dbReference type="ARBA" id="ARBA00022490"/>
    </source>
</evidence>
<comment type="pathway">
    <text evidence="11">Carbohydrate metabolism; galactose metabolism.</text>
</comment>
<evidence type="ECO:0000256" key="10">
    <source>
        <dbReference type="ARBA" id="ARBA00023277"/>
    </source>
</evidence>
<dbReference type="EC" id="2.7.1.6" evidence="11 12"/>
<feature type="binding site" evidence="11">
    <location>
        <begin position="118"/>
        <end position="124"/>
    </location>
    <ligand>
        <name>ATP</name>
        <dbReference type="ChEBI" id="CHEBI:30616"/>
    </ligand>
</feature>
<dbReference type="PANTHER" id="PTHR10457:SF7">
    <property type="entry name" value="GALACTOKINASE-RELATED"/>
    <property type="match status" value="1"/>
</dbReference>
<proteinExistence type="inferred from homology"/>
<evidence type="ECO:0000256" key="9">
    <source>
        <dbReference type="ARBA" id="ARBA00023144"/>
    </source>
</evidence>
<feature type="domain" description="GHMP kinase N-terminal" evidence="13">
    <location>
        <begin position="89"/>
        <end position="176"/>
    </location>
</feature>
<protein>
    <recommendedName>
        <fullName evidence="11 12">Galactokinase</fullName>
        <ecNumber evidence="11 12">2.7.1.6</ecNumber>
    </recommendedName>
    <alternativeName>
        <fullName evidence="11">Galactose kinase</fullName>
    </alternativeName>
</protein>
<dbReference type="InterPro" id="IPR036554">
    <property type="entry name" value="GHMP_kinase_C_sf"/>
</dbReference>
<feature type="active site" description="Proton acceptor" evidence="11">
    <location>
        <position position="168"/>
    </location>
</feature>
<dbReference type="InterPro" id="IPR006203">
    <property type="entry name" value="GHMP_knse_ATP-bd_CS"/>
</dbReference>
<evidence type="ECO:0000256" key="12">
    <source>
        <dbReference type="NCBIfam" id="TIGR00131"/>
    </source>
</evidence>
<dbReference type="Pfam" id="PF08544">
    <property type="entry name" value="GHMP_kinases_C"/>
    <property type="match status" value="1"/>
</dbReference>
<dbReference type="GO" id="GO:0000287">
    <property type="term" value="F:magnesium ion binding"/>
    <property type="evidence" value="ECO:0007669"/>
    <property type="project" value="UniProtKB-UniRule"/>
</dbReference>
<keyword evidence="6 11" id="KW-0418">Kinase</keyword>
<dbReference type="RefSeq" id="WP_103926154.1">
    <property type="nucleotide sequence ID" value="NZ_FNVR01000028.1"/>
</dbReference>
<reference evidence="17" key="1">
    <citation type="submission" date="2016-10" db="EMBL/GenBank/DDBJ databases">
        <authorList>
            <person name="Varghese N."/>
            <person name="Submissions S."/>
        </authorList>
    </citation>
    <scope>NUCLEOTIDE SEQUENCE [LARGE SCALE GENOMIC DNA]</scope>
    <source>
        <strain evidence="17">DSM 17298</strain>
    </source>
</reference>
<evidence type="ECO:0000256" key="3">
    <source>
        <dbReference type="ARBA" id="ARBA00022679"/>
    </source>
</evidence>
<feature type="site" description="Transition state stabilizer" evidence="11">
    <location>
        <position position="25"/>
    </location>
</feature>
<dbReference type="InterPro" id="IPR022963">
    <property type="entry name" value="Galactokinase_bac"/>
</dbReference>
<feature type="domain" description="Galactokinase N-terminal" evidence="15">
    <location>
        <begin position="7"/>
        <end position="54"/>
    </location>
</feature>
<comment type="function">
    <text evidence="11">Catalyzes the transfer of the gamma-phosphate of ATP to D-galactose to form alpha-D-galactose-1-phosphate (Gal-1-P).</text>
</comment>
<evidence type="ECO:0000256" key="4">
    <source>
        <dbReference type="ARBA" id="ARBA00022723"/>
    </source>
</evidence>
<dbReference type="Gene3D" id="3.30.70.890">
    <property type="entry name" value="GHMP kinase, C-terminal domain"/>
    <property type="match status" value="1"/>
</dbReference>